<sequence>MTSPGVAGFIDLSEVEQALELRGYLKQIGAEISEENSELGFAHDLTKIVEASDVLWKQASEADAECALNSVISLVMIIPQDQLESIVLPFIEKVVKSEKYPNLQVKILSNLLHGLDERSTLRYNVYCALLTVAGARKNIGSIETNITKVKKWIAVWDVSTDKVQTLYRLLYEALLENKHSEEATRVMIEMLSTYTEDNASQARSEAHRCIVSCIADPNVLIMDNLLALKPVKFLEGELIHDLLTIFVSGKLPQYQSFYQQNTDFVNSLGLQNEDNLHKMRLLTFISMAENKKDIHFDTIQQEMKISSDEVESFIIDVVRTKKVLCKMDQLQRKVVISYCVQRTYSKHHWVQLKERLENWRGNITSSQDSLRSVITMATTMPAGPPRA</sequence>
<evidence type="ECO:0000256" key="5">
    <source>
        <dbReference type="HAMAP-Rule" id="MF_03012"/>
    </source>
</evidence>
<keyword evidence="7" id="KW-1185">Reference proteome</keyword>
<dbReference type="Proteomes" id="UP000695022">
    <property type="component" value="Unplaced"/>
</dbReference>
<evidence type="ECO:0000256" key="3">
    <source>
        <dbReference type="ARBA" id="ARBA00022540"/>
    </source>
</evidence>
<keyword evidence="3 5" id="KW-0396">Initiation factor</keyword>
<dbReference type="RefSeq" id="XP_014668026.1">
    <property type="nucleotide sequence ID" value="XM_014812540.1"/>
</dbReference>
<accession>A0ABM1E755</accession>
<comment type="subunit">
    <text evidence="5">Component of the eukaryotic translation initiation factor 3 (eIF-3) complex.</text>
</comment>
<protein>
    <recommendedName>
        <fullName evidence="5">Eukaryotic translation initiation factor 3 subunit M</fullName>
        <shortName evidence="5">eIF3m</shortName>
    </recommendedName>
</protein>
<evidence type="ECO:0000256" key="1">
    <source>
        <dbReference type="ARBA" id="ARBA00008482"/>
    </source>
</evidence>
<keyword evidence="4 5" id="KW-0648">Protein biosynthesis</keyword>
<proteinExistence type="inferred from homology"/>
<evidence type="ECO:0000256" key="4">
    <source>
        <dbReference type="ARBA" id="ARBA00022917"/>
    </source>
</evidence>
<dbReference type="InterPro" id="IPR027528">
    <property type="entry name" value="eIF3m"/>
</dbReference>
<comment type="subcellular location">
    <subcellularLocation>
        <location evidence="5">Cytoplasm</location>
    </subcellularLocation>
</comment>
<evidence type="ECO:0000313" key="7">
    <source>
        <dbReference type="Proteomes" id="UP000695022"/>
    </source>
</evidence>
<dbReference type="InterPro" id="IPR000717">
    <property type="entry name" value="PCI_dom"/>
</dbReference>
<keyword evidence="2 5" id="KW-0963">Cytoplasm</keyword>
<dbReference type="Pfam" id="PF01399">
    <property type="entry name" value="PCI"/>
    <property type="match status" value="1"/>
</dbReference>
<dbReference type="InterPro" id="IPR045237">
    <property type="entry name" value="COPS7/eIF3m"/>
</dbReference>
<evidence type="ECO:0000259" key="6">
    <source>
        <dbReference type="PROSITE" id="PS50250"/>
    </source>
</evidence>
<reference evidence="8" key="1">
    <citation type="submission" date="2025-08" db="UniProtKB">
        <authorList>
            <consortium name="RefSeq"/>
        </authorList>
    </citation>
    <scope>IDENTIFICATION</scope>
</reference>
<feature type="domain" description="PCI" evidence="6">
    <location>
        <begin position="179"/>
        <end position="341"/>
    </location>
</feature>
<name>A0ABM1E755_PRICU</name>
<organism evidence="7 8">
    <name type="scientific">Priapulus caudatus</name>
    <name type="common">Priapulid worm</name>
    <dbReference type="NCBI Taxonomy" id="37621"/>
    <lineage>
        <taxon>Eukaryota</taxon>
        <taxon>Metazoa</taxon>
        <taxon>Ecdysozoa</taxon>
        <taxon>Scalidophora</taxon>
        <taxon>Priapulida</taxon>
        <taxon>Priapulimorpha</taxon>
        <taxon>Priapulimorphida</taxon>
        <taxon>Priapulidae</taxon>
        <taxon>Priapulus</taxon>
    </lineage>
</organism>
<comment type="similarity">
    <text evidence="5">Belongs to the eIF-3 subunit M family.</text>
</comment>
<dbReference type="PROSITE" id="PS50250">
    <property type="entry name" value="PCI"/>
    <property type="match status" value="1"/>
</dbReference>
<dbReference type="PANTHER" id="PTHR15350">
    <property type="entry name" value="COP9 SIGNALOSOME COMPLEX SUBUNIT 7/DENDRITIC CELL PROTEIN GA17"/>
    <property type="match status" value="1"/>
</dbReference>
<dbReference type="SMART" id="SM00088">
    <property type="entry name" value="PINT"/>
    <property type="match status" value="1"/>
</dbReference>
<comment type="similarity">
    <text evidence="1">Belongs to the CSN7/EIF3M family. CSN7 subfamily.</text>
</comment>
<dbReference type="GeneID" id="106809459"/>
<dbReference type="PANTHER" id="PTHR15350:SF2">
    <property type="entry name" value="EUKARYOTIC TRANSLATION INITIATION FACTOR 3 SUBUNIT M"/>
    <property type="match status" value="1"/>
</dbReference>
<dbReference type="HAMAP" id="MF_03012">
    <property type="entry name" value="eIF3m"/>
    <property type="match status" value="1"/>
</dbReference>
<comment type="function">
    <text evidence="5">Component of the eukaryotic translation initiation factor 3 (eIF-3) complex, which is involved in protein synthesis of a specialized repertoire of mRNAs and, together with other initiation factors, stimulates binding of mRNA and methionyl-tRNAi to the 40S ribosome. The eIF-3 complex specifically targets and initiates translation of a subset of mRNAs involved in cell proliferation.</text>
</comment>
<evidence type="ECO:0000256" key="2">
    <source>
        <dbReference type="ARBA" id="ARBA00022490"/>
    </source>
</evidence>
<evidence type="ECO:0000313" key="8">
    <source>
        <dbReference type="RefSeq" id="XP_014668026.1"/>
    </source>
</evidence>
<gene>
    <name evidence="8" type="primary">LOC106809459</name>
</gene>